<evidence type="ECO:0000313" key="2">
    <source>
        <dbReference type="Proteomes" id="UP000292082"/>
    </source>
</evidence>
<sequence>MPQYMCMSSSEWVQRLRGEWIPEPLFKPGDKVKTYDEDKGKWVSGVIAVDHDPPHFCKEEYYWEYPVIMDRTTGCRHLIWFEEKDLQGYN</sequence>
<protein>
    <submittedName>
        <fullName evidence="1">Uncharacterized protein</fullName>
    </submittedName>
</protein>
<dbReference type="AlphaFoldDB" id="A0A4Q9PIW1"/>
<keyword evidence="2" id="KW-1185">Reference proteome</keyword>
<accession>A0A4Q9PIW1</accession>
<name>A0A4Q9PIW1_9APHY</name>
<dbReference type="EMBL" id="ML145200">
    <property type="protein sequence ID" value="TBU54007.1"/>
    <property type="molecule type" value="Genomic_DNA"/>
</dbReference>
<proteinExistence type="predicted"/>
<organism evidence="1 2">
    <name type="scientific">Dichomitus squalens</name>
    <dbReference type="NCBI Taxonomy" id="114155"/>
    <lineage>
        <taxon>Eukaryota</taxon>
        <taxon>Fungi</taxon>
        <taxon>Dikarya</taxon>
        <taxon>Basidiomycota</taxon>
        <taxon>Agaricomycotina</taxon>
        <taxon>Agaricomycetes</taxon>
        <taxon>Polyporales</taxon>
        <taxon>Polyporaceae</taxon>
        <taxon>Dichomitus</taxon>
    </lineage>
</organism>
<reference evidence="1 2" key="1">
    <citation type="submission" date="2019-01" db="EMBL/GenBank/DDBJ databases">
        <title>Draft genome sequences of three monokaryotic isolates of the white-rot basidiomycete fungus Dichomitus squalens.</title>
        <authorList>
            <consortium name="DOE Joint Genome Institute"/>
            <person name="Lopez S.C."/>
            <person name="Andreopoulos B."/>
            <person name="Pangilinan J."/>
            <person name="Lipzen A."/>
            <person name="Riley R."/>
            <person name="Ahrendt S."/>
            <person name="Ng V."/>
            <person name="Barry K."/>
            <person name="Daum C."/>
            <person name="Grigoriev I.V."/>
            <person name="Hilden K.S."/>
            <person name="Makela M.R."/>
            <person name="de Vries R.P."/>
        </authorList>
    </citation>
    <scope>NUCLEOTIDE SEQUENCE [LARGE SCALE GENOMIC DNA]</scope>
    <source>
        <strain evidence="1 2">CBS 464.89</strain>
    </source>
</reference>
<gene>
    <name evidence="1" type="ORF">BD310DRAFT_111144</name>
</gene>
<dbReference type="Proteomes" id="UP000292082">
    <property type="component" value="Unassembled WGS sequence"/>
</dbReference>
<evidence type="ECO:0000313" key="1">
    <source>
        <dbReference type="EMBL" id="TBU54007.1"/>
    </source>
</evidence>